<dbReference type="InterPro" id="IPR016032">
    <property type="entry name" value="Sig_transdc_resp-reg_C-effctor"/>
</dbReference>
<feature type="domain" description="Response regulatory" evidence="5">
    <location>
        <begin position="1"/>
        <end position="115"/>
    </location>
</feature>
<protein>
    <submittedName>
        <fullName evidence="6">Response regulator transcription factor</fullName>
    </submittedName>
</protein>
<evidence type="ECO:0000259" key="4">
    <source>
        <dbReference type="PROSITE" id="PS50043"/>
    </source>
</evidence>
<dbReference type="SMART" id="SM00421">
    <property type="entry name" value="HTH_LUXR"/>
    <property type="match status" value="1"/>
</dbReference>
<dbReference type="PROSITE" id="PS50110">
    <property type="entry name" value="RESPONSE_REGULATORY"/>
    <property type="match status" value="1"/>
</dbReference>
<dbReference type="Pfam" id="PF00196">
    <property type="entry name" value="GerE"/>
    <property type="match status" value="1"/>
</dbReference>
<evidence type="ECO:0000259" key="5">
    <source>
        <dbReference type="PROSITE" id="PS50110"/>
    </source>
</evidence>
<reference evidence="6 7" key="1">
    <citation type="submission" date="2020-04" db="EMBL/GenBank/DDBJ databases">
        <authorList>
            <person name="Klaysubun C."/>
            <person name="Duangmal K."/>
            <person name="Lipun K."/>
        </authorList>
    </citation>
    <scope>NUCLEOTIDE SEQUENCE [LARGE SCALE GENOMIC DNA]</scope>
    <source>
        <strain evidence="6 7">K10HN5</strain>
    </source>
</reference>
<evidence type="ECO:0000313" key="7">
    <source>
        <dbReference type="Proteomes" id="UP000820669"/>
    </source>
</evidence>
<evidence type="ECO:0000256" key="3">
    <source>
        <dbReference type="PROSITE-ProRule" id="PRU00169"/>
    </source>
</evidence>
<dbReference type="Proteomes" id="UP000820669">
    <property type="component" value="Unassembled WGS sequence"/>
</dbReference>
<dbReference type="PANTHER" id="PTHR43214">
    <property type="entry name" value="TWO-COMPONENT RESPONSE REGULATOR"/>
    <property type="match status" value="1"/>
</dbReference>
<dbReference type="InterPro" id="IPR001789">
    <property type="entry name" value="Sig_transdc_resp-reg_receiver"/>
</dbReference>
<keyword evidence="7" id="KW-1185">Reference proteome</keyword>
<organism evidence="6 7">
    <name type="scientific">Pseudonocardia acidicola</name>
    <dbReference type="NCBI Taxonomy" id="2724939"/>
    <lineage>
        <taxon>Bacteria</taxon>
        <taxon>Bacillati</taxon>
        <taxon>Actinomycetota</taxon>
        <taxon>Actinomycetes</taxon>
        <taxon>Pseudonocardiales</taxon>
        <taxon>Pseudonocardiaceae</taxon>
        <taxon>Pseudonocardia</taxon>
    </lineage>
</organism>
<dbReference type="PANTHER" id="PTHR43214:SF42">
    <property type="entry name" value="TRANSCRIPTIONAL REGULATORY PROTEIN DESR"/>
    <property type="match status" value="1"/>
</dbReference>
<dbReference type="InterPro" id="IPR058245">
    <property type="entry name" value="NreC/VraR/RcsB-like_REC"/>
</dbReference>
<dbReference type="Pfam" id="PF00072">
    <property type="entry name" value="Response_reg"/>
    <property type="match status" value="1"/>
</dbReference>
<dbReference type="InterPro" id="IPR011006">
    <property type="entry name" value="CheY-like_superfamily"/>
</dbReference>
<comment type="caution">
    <text evidence="6">The sequence shown here is derived from an EMBL/GenBank/DDBJ whole genome shotgun (WGS) entry which is preliminary data.</text>
</comment>
<dbReference type="InterPro" id="IPR039420">
    <property type="entry name" value="WalR-like"/>
</dbReference>
<accession>A0ABX1SL40</accession>
<evidence type="ECO:0000256" key="2">
    <source>
        <dbReference type="ARBA" id="ARBA00023125"/>
    </source>
</evidence>
<evidence type="ECO:0000256" key="1">
    <source>
        <dbReference type="ARBA" id="ARBA00022553"/>
    </source>
</evidence>
<dbReference type="CDD" id="cd17535">
    <property type="entry name" value="REC_NarL-like"/>
    <property type="match status" value="1"/>
</dbReference>
<dbReference type="EMBL" id="JAAXLA010000141">
    <property type="protein sequence ID" value="NMI02276.1"/>
    <property type="molecule type" value="Genomic_DNA"/>
</dbReference>
<dbReference type="SMART" id="SM00448">
    <property type="entry name" value="REC"/>
    <property type="match status" value="1"/>
</dbReference>
<dbReference type="PROSITE" id="PS50043">
    <property type="entry name" value="HTH_LUXR_2"/>
    <property type="match status" value="1"/>
</dbReference>
<dbReference type="RefSeq" id="WP_169385775.1">
    <property type="nucleotide sequence ID" value="NZ_JAAXLA010000141.1"/>
</dbReference>
<dbReference type="InterPro" id="IPR000792">
    <property type="entry name" value="Tscrpt_reg_LuxR_C"/>
</dbReference>
<evidence type="ECO:0000313" key="6">
    <source>
        <dbReference type="EMBL" id="NMI02276.1"/>
    </source>
</evidence>
<keyword evidence="2" id="KW-0238">DNA-binding</keyword>
<gene>
    <name evidence="6" type="ORF">HF526_34080</name>
</gene>
<sequence length="236" mass="25018">MVIGDDNRLFVESLARLLIQESIAVRGLAHTAAETVAAVRTQQPDICLVDRALPDVDGLEIIPAILAVDPDVKIIVLTAEGDAGVVARALQHGALGYVHKTRGVAVLTESIRRVQAGEIVVDAVPGSTRRALGVPDAQRLARHLTARERECLALLVEGLGTKAMARRLGVATTTVRSHVQATLTKLGTHSRLEAAALAVRYDLVPHGPRSAVPDPAANLARARLAAPDRQALDRVV</sequence>
<dbReference type="PRINTS" id="PR00038">
    <property type="entry name" value="HTHLUXR"/>
</dbReference>
<dbReference type="SUPFAM" id="SSF52172">
    <property type="entry name" value="CheY-like"/>
    <property type="match status" value="1"/>
</dbReference>
<name>A0ABX1SL40_9PSEU</name>
<keyword evidence="1 3" id="KW-0597">Phosphoprotein</keyword>
<proteinExistence type="predicted"/>
<feature type="modified residue" description="4-aspartylphosphate" evidence="3">
    <location>
        <position position="50"/>
    </location>
</feature>
<dbReference type="CDD" id="cd06170">
    <property type="entry name" value="LuxR_C_like"/>
    <property type="match status" value="1"/>
</dbReference>
<feature type="domain" description="HTH luxR-type" evidence="4">
    <location>
        <begin position="137"/>
        <end position="202"/>
    </location>
</feature>
<dbReference type="Gene3D" id="3.40.50.2300">
    <property type="match status" value="1"/>
</dbReference>
<dbReference type="SUPFAM" id="SSF46894">
    <property type="entry name" value="C-terminal effector domain of the bipartite response regulators"/>
    <property type="match status" value="1"/>
</dbReference>